<dbReference type="OrthoDB" id="939823at2759"/>
<gene>
    <name evidence="1" type="ORF">B456_013G145500</name>
</gene>
<accession>A0A0D2VFE8</accession>
<dbReference type="PANTHER" id="PTHR31170:SF25">
    <property type="entry name" value="BNAA09G04570D PROTEIN"/>
    <property type="match status" value="1"/>
</dbReference>
<protein>
    <submittedName>
        <fullName evidence="1">Uncharacterized protein</fullName>
    </submittedName>
</protein>
<proteinExistence type="predicted"/>
<dbReference type="Proteomes" id="UP000032304">
    <property type="component" value="Chromosome 13"/>
</dbReference>
<dbReference type="Pfam" id="PF03140">
    <property type="entry name" value="DUF247"/>
    <property type="match status" value="1"/>
</dbReference>
<dbReference type="KEGG" id="gra:105784078"/>
<evidence type="ECO:0000313" key="1">
    <source>
        <dbReference type="EMBL" id="KJB81434.1"/>
    </source>
</evidence>
<sequence length="424" mass="49536">MAMDLQSPNDDIVQQRTMASMEEKLLKSRQRRSHPEPHTICPFPGSLIKVHDEIRWPQLTSFGPCRHRTHRFLPFEKRKLDLLDEFLTRTKRNWQFYYERLMNSTDQIKRCYSEEVDKPADDHELVEMMLIDGSFMVELFLQYEEGKDFTPPPPWSVQTLIADLLKLENQLPFFVLENLFELSTVGPPIRSLSYLALRFLSQAFRKSPEMVKAQVRKPKHLLDLFRRSLLPATNLDEDSQLSKHDRPMHPIQSVKHLRTAGISVRQRTAKSLLEIDFKKFQIPPLALKIPPLAIDDFTNAILVNCVAMEQCFTDESKHFTAYVCFMSCLMKQPEDVGYLRSADIINGFSRDEESFINMLNGIGTKVGSTLRECYLCKQFREIHCYYNSYWASISRSFFQYNHIMLYCSLLQIIVSIVGWRVSGN</sequence>
<dbReference type="InterPro" id="IPR004158">
    <property type="entry name" value="DUF247_pln"/>
</dbReference>
<dbReference type="Gramene" id="KJB81434">
    <property type="protein sequence ID" value="KJB81434"/>
    <property type="gene ID" value="B456_013G145500"/>
</dbReference>
<dbReference type="EMBL" id="CM001752">
    <property type="protein sequence ID" value="KJB81434.1"/>
    <property type="molecule type" value="Genomic_DNA"/>
</dbReference>
<keyword evidence="2" id="KW-1185">Reference proteome</keyword>
<dbReference type="AlphaFoldDB" id="A0A0D2VFE8"/>
<reference evidence="1 2" key="1">
    <citation type="journal article" date="2012" name="Nature">
        <title>Repeated polyploidization of Gossypium genomes and the evolution of spinnable cotton fibres.</title>
        <authorList>
            <person name="Paterson A.H."/>
            <person name="Wendel J.F."/>
            <person name="Gundlach H."/>
            <person name="Guo H."/>
            <person name="Jenkins J."/>
            <person name="Jin D."/>
            <person name="Llewellyn D."/>
            <person name="Showmaker K.C."/>
            <person name="Shu S."/>
            <person name="Udall J."/>
            <person name="Yoo M.J."/>
            <person name="Byers R."/>
            <person name="Chen W."/>
            <person name="Doron-Faigenboim A."/>
            <person name="Duke M.V."/>
            <person name="Gong L."/>
            <person name="Grimwood J."/>
            <person name="Grover C."/>
            <person name="Grupp K."/>
            <person name="Hu G."/>
            <person name="Lee T.H."/>
            <person name="Li J."/>
            <person name="Lin L."/>
            <person name="Liu T."/>
            <person name="Marler B.S."/>
            <person name="Page J.T."/>
            <person name="Roberts A.W."/>
            <person name="Romanel E."/>
            <person name="Sanders W.S."/>
            <person name="Szadkowski E."/>
            <person name="Tan X."/>
            <person name="Tang H."/>
            <person name="Xu C."/>
            <person name="Wang J."/>
            <person name="Wang Z."/>
            <person name="Zhang D."/>
            <person name="Zhang L."/>
            <person name="Ashrafi H."/>
            <person name="Bedon F."/>
            <person name="Bowers J.E."/>
            <person name="Brubaker C.L."/>
            <person name="Chee P.W."/>
            <person name="Das S."/>
            <person name="Gingle A.R."/>
            <person name="Haigler C.H."/>
            <person name="Harker D."/>
            <person name="Hoffmann L.V."/>
            <person name="Hovav R."/>
            <person name="Jones D.C."/>
            <person name="Lemke C."/>
            <person name="Mansoor S."/>
            <person name="ur Rahman M."/>
            <person name="Rainville L.N."/>
            <person name="Rambani A."/>
            <person name="Reddy U.K."/>
            <person name="Rong J.K."/>
            <person name="Saranga Y."/>
            <person name="Scheffler B.E."/>
            <person name="Scheffler J.A."/>
            <person name="Stelly D.M."/>
            <person name="Triplett B.A."/>
            <person name="Van Deynze A."/>
            <person name="Vaslin M.F."/>
            <person name="Waghmare V.N."/>
            <person name="Walford S.A."/>
            <person name="Wright R.J."/>
            <person name="Zaki E.A."/>
            <person name="Zhang T."/>
            <person name="Dennis E.S."/>
            <person name="Mayer K.F."/>
            <person name="Peterson D.G."/>
            <person name="Rokhsar D.S."/>
            <person name="Wang X."/>
            <person name="Schmutz J."/>
        </authorList>
    </citation>
    <scope>NUCLEOTIDE SEQUENCE [LARGE SCALE GENOMIC DNA]</scope>
</reference>
<dbReference type="PANTHER" id="PTHR31170">
    <property type="entry name" value="BNAC04G53230D PROTEIN"/>
    <property type="match status" value="1"/>
</dbReference>
<name>A0A0D2VFE8_GOSRA</name>
<evidence type="ECO:0000313" key="2">
    <source>
        <dbReference type="Proteomes" id="UP000032304"/>
    </source>
</evidence>
<dbReference type="STRING" id="29730.A0A0D2VFE8"/>
<organism evidence="1 2">
    <name type="scientific">Gossypium raimondii</name>
    <name type="common">Peruvian cotton</name>
    <name type="synonym">Gossypium klotzschianum subsp. raimondii</name>
    <dbReference type="NCBI Taxonomy" id="29730"/>
    <lineage>
        <taxon>Eukaryota</taxon>
        <taxon>Viridiplantae</taxon>
        <taxon>Streptophyta</taxon>
        <taxon>Embryophyta</taxon>
        <taxon>Tracheophyta</taxon>
        <taxon>Spermatophyta</taxon>
        <taxon>Magnoliopsida</taxon>
        <taxon>eudicotyledons</taxon>
        <taxon>Gunneridae</taxon>
        <taxon>Pentapetalae</taxon>
        <taxon>rosids</taxon>
        <taxon>malvids</taxon>
        <taxon>Malvales</taxon>
        <taxon>Malvaceae</taxon>
        <taxon>Malvoideae</taxon>
        <taxon>Gossypium</taxon>
    </lineage>
</organism>
<dbReference type="eggNOG" id="ENOG502QUEM">
    <property type="taxonomic scope" value="Eukaryota"/>
</dbReference>
<dbReference type="OMA" id="FTPPPPW"/>